<comment type="similarity">
    <text evidence="4">Belongs to the Maf family. YhdE subfamily.</text>
</comment>
<dbReference type="GO" id="GO:0005737">
    <property type="term" value="C:cytoplasm"/>
    <property type="evidence" value="ECO:0007669"/>
    <property type="project" value="UniProtKB-SubCell"/>
</dbReference>
<evidence type="ECO:0000256" key="3">
    <source>
        <dbReference type="ARBA" id="ARBA00023080"/>
    </source>
</evidence>
<dbReference type="AlphaFoldDB" id="A0A078M6V7"/>
<dbReference type="EMBL" id="LM997413">
    <property type="protein sequence ID" value="CEA00421.1"/>
    <property type="molecule type" value="Genomic_DNA"/>
</dbReference>
<dbReference type="PANTHER" id="PTHR43213:SF5">
    <property type="entry name" value="BIFUNCTIONAL DTTP_UTP PYROPHOSPHATASE_METHYLTRANSFERASE PROTEIN-RELATED"/>
    <property type="match status" value="1"/>
</dbReference>
<keyword evidence="2 4" id="KW-0378">Hydrolase</keyword>
<evidence type="ECO:0000256" key="1">
    <source>
        <dbReference type="ARBA" id="ARBA00001968"/>
    </source>
</evidence>
<comment type="catalytic activity">
    <reaction evidence="4">
        <text>UTP + H2O = UMP + diphosphate + H(+)</text>
        <dbReference type="Rhea" id="RHEA:29395"/>
        <dbReference type="ChEBI" id="CHEBI:15377"/>
        <dbReference type="ChEBI" id="CHEBI:15378"/>
        <dbReference type="ChEBI" id="CHEBI:33019"/>
        <dbReference type="ChEBI" id="CHEBI:46398"/>
        <dbReference type="ChEBI" id="CHEBI:57865"/>
        <dbReference type="EC" id="3.6.1.9"/>
    </reaction>
</comment>
<evidence type="ECO:0000313" key="5">
    <source>
        <dbReference type="EMBL" id="CEA00421.1"/>
    </source>
</evidence>
<proteinExistence type="inferred from homology"/>
<comment type="subcellular location">
    <subcellularLocation>
        <location evidence="4">Cytoplasm</location>
    </subcellularLocation>
</comment>
<dbReference type="CDD" id="cd00555">
    <property type="entry name" value="Maf"/>
    <property type="match status" value="1"/>
</dbReference>
<name>A0A078M6V7_9PSED</name>
<feature type="site" description="Important for substrate specificity" evidence="4">
    <location>
        <position position="17"/>
    </location>
</feature>
<dbReference type="GO" id="GO:0047429">
    <property type="term" value="F:nucleoside triphosphate diphosphatase activity"/>
    <property type="evidence" value="ECO:0007669"/>
    <property type="project" value="UniProtKB-EC"/>
</dbReference>
<dbReference type="EMBL" id="LK391969">
    <property type="protein sequence ID" value="CEF25149.1"/>
    <property type="molecule type" value="Genomic_DNA"/>
</dbReference>
<dbReference type="Gene3D" id="3.90.950.10">
    <property type="match status" value="1"/>
</dbReference>
<keyword evidence="4" id="KW-0963">Cytoplasm</keyword>
<dbReference type="OrthoDB" id="9807767at2"/>
<accession>A0A078M6V7</accession>
<feature type="site" description="Important for substrate specificity" evidence="4">
    <location>
        <position position="76"/>
    </location>
</feature>
<comment type="catalytic activity">
    <reaction evidence="4">
        <text>dTTP + H2O = dTMP + diphosphate + H(+)</text>
        <dbReference type="Rhea" id="RHEA:28534"/>
        <dbReference type="ChEBI" id="CHEBI:15377"/>
        <dbReference type="ChEBI" id="CHEBI:15378"/>
        <dbReference type="ChEBI" id="CHEBI:33019"/>
        <dbReference type="ChEBI" id="CHEBI:37568"/>
        <dbReference type="ChEBI" id="CHEBI:63528"/>
        <dbReference type="EC" id="3.6.1.9"/>
    </reaction>
</comment>
<evidence type="ECO:0000256" key="4">
    <source>
        <dbReference type="HAMAP-Rule" id="MF_00528"/>
    </source>
</evidence>
<reference evidence="5" key="1">
    <citation type="submission" date="2014-07" db="EMBL/GenBank/DDBJ databases">
        <authorList>
            <person name="Urmite Genomes Urmite Genomes"/>
        </authorList>
    </citation>
    <scope>NUCLEOTIDE SEQUENCE</scope>
    <source>
        <strain evidence="5">12M76_air</strain>
    </source>
</reference>
<dbReference type="PATRIC" id="fig|1461581.3.peg.44"/>
<gene>
    <name evidence="5" type="ORF">BN1049_00050</name>
</gene>
<dbReference type="HAMAP" id="MF_00528">
    <property type="entry name" value="Maf"/>
    <property type="match status" value="1"/>
</dbReference>
<feature type="active site" description="Proton acceptor" evidence="4">
    <location>
        <position position="75"/>
    </location>
</feature>
<dbReference type="SUPFAM" id="SSF52972">
    <property type="entry name" value="ITPase-like"/>
    <property type="match status" value="1"/>
</dbReference>
<dbReference type="RefSeq" id="WP_044497599.1">
    <property type="nucleotide sequence ID" value="NZ_LK391969.1"/>
</dbReference>
<feature type="site" description="Important for substrate specificity" evidence="4">
    <location>
        <position position="158"/>
    </location>
</feature>
<dbReference type="GO" id="GO:0009117">
    <property type="term" value="P:nucleotide metabolic process"/>
    <property type="evidence" value="ECO:0007669"/>
    <property type="project" value="UniProtKB-KW"/>
</dbReference>
<dbReference type="InterPro" id="IPR029001">
    <property type="entry name" value="ITPase-like_fam"/>
</dbReference>
<dbReference type="NCBIfam" id="TIGR00172">
    <property type="entry name" value="maf"/>
    <property type="match status" value="1"/>
</dbReference>
<organism evidence="5">
    <name type="scientific">Pseudomonas saudimassiliensis</name>
    <dbReference type="NCBI Taxonomy" id="1461581"/>
    <lineage>
        <taxon>Bacteria</taxon>
        <taxon>Pseudomonadati</taxon>
        <taxon>Pseudomonadota</taxon>
        <taxon>Gammaproteobacteria</taxon>
        <taxon>Pseudomonadales</taxon>
        <taxon>Pseudomonadaceae</taxon>
        <taxon>Pseudomonas</taxon>
    </lineage>
</organism>
<comment type="caution">
    <text evidence="4">Lacks conserved residue(s) required for the propagation of feature annotation.</text>
</comment>
<dbReference type="InterPro" id="IPR003697">
    <property type="entry name" value="Maf-like"/>
</dbReference>
<dbReference type="PIRSF" id="PIRSF006305">
    <property type="entry name" value="Maf"/>
    <property type="match status" value="1"/>
</dbReference>
<sequence length="198" mass="20720">MCADQARCVHLASASPRRRELLEQIGVPVQRVVCAVDEQVHPGEAAADYVQRVTRDKVQAGVAAAPAGAVVLAADTAVVLDGRILGKPADRAQGLAMLRALSGREHQVMTAVAVARGSEVRLQLVTSRVRFGALSEAQIAAYWATGEPADKAGGYGIQGLGAVFVEHLAGSYSAVVGLPLAETAQLLADFSVPCWQLR</sequence>
<evidence type="ECO:0000256" key="2">
    <source>
        <dbReference type="ARBA" id="ARBA00022801"/>
    </source>
</evidence>
<keyword evidence="3 4" id="KW-0546">Nucleotide metabolism</keyword>
<comment type="function">
    <text evidence="4">Nucleoside triphosphate pyrophosphatase that hydrolyzes dTTP and UTP. May have a dual role in cell division arrest and in preventing the incorporation of modified nucleotides into cellular nucleic acids.</text>
</comment>
<dbReference type="PANTHER" id="PTHR43213">
    <property type="entry name" value="BIFUNCTIONAL DTTP/UTP PYROPHOSPHATASE/METHYLTRANSFERASE PROTEIN-RELATED"/>
    <property type="match status" value="1"/>
</dbReference>
<dbReference type="Pfam" id="PF02545">
    <property type="entry name" value="Maf"/>
    <property type="match status" value="1"/>
</dbReference>
<comment type="cofactor">
    <cofactor evidence="1 4">
        <name>a divalent metal cation</name>
        <dbReference type="ChEBI" id="CHEBI:60240"/>
    </cofactor>
</comment>
<dbReference type="EC" id="3.6.1.9" evidence="4"/>
<protein>
    <recommendedName>
        <fullName evidence="4">dTTP/UTP pyrophosphatase</fullName>
        <shortName evidence="4">dTTPase/UTPase</shortName>
        <ecNumber evidence="4">3.6.1.9</ecNumber>
    </recommendedName>
    <alternativeName>
        <fullName evidence="4">Nucleoside triphosphate pyrophosphatase</fullName>
    </alternativeName>
    <alternativeName>
        <fullName evidence="4">Nucleotide pyrophosphatase</fullName>
        <shortName evidence="4">Nucleotide PPase</shortName>
    </alternativeName>
</protein>